<name>A0A482JCN3_9CAUD</name>
<evidence type="ECO:0000313" key="4">
    <source>
        <dbReference type="Proteomes" id="UP000295207"/>
    </source>
</evidence>
<dbReference type="RefSeq" id="YP_009953768.1">
    <property type="nucleotide sequence ID" value="NC_051625.1"/>
</dbReference>
<accession>A0A482JCN3</accession>
<dbReference type="EMBL" id="MK494119">
    <property type="protein sequence ID" value="QBP31660.1"/>
    <property type="molecule type" value="Genomic_DNA"/>
</dbReference>
<sequence>MTAAVALATTTVLFLSGSGWTDADYVPEVIAPFVTPVVPGAVDLVPVRPATSAAVRAALAAADGPAVVYGLSQGADAARAVRAELAADPDAPAPSRVRFVVVGDPGGPGGLRDRLGMAPAPVDSAYDLTDVYGEYDLWRDFPDRPNPLAIANSIAALRYVHMRYDDGVLDELPDEPTSVETSPAGGTTTTYRIPTERLPLAQALDDLGVDKRIVDRVEKPLRTAVDAGYSRNDAQTRAALRKAAADTRSTLRKARSDVRAGVRSTVRKVRDAVRGAARGGPASADRGVSSPE</sequence>
<evidence type="ECO:0000259" key="2">
    <source>
        <dbReference type="Pfam" id="PF08237"/>
    </source>
</evidence>
<keyword evidence="4" id="KW-1185">Reference proteome</keyword>
<feature type="domain" description="PE-PPE" evidence="2">
    <location>
        <begin position="55"/>
        <end position="230"/>
    </location>
</feature>
<reference evidence="3 4" key="1">
    <citation type="submission" date="2019-02" db="EMBL/GenBank/DDBJ databases">
        <authorList>
            <person name="Johnson N."/>
            <person name="McClure M.G."/>
            <person name="Christensen M."/>
            <person name="Johnson M."/>
            <person name="Gaffney B.L."/>
            <person name="Staples A.K."/>
            <person name="King R.A."/>
            <person name="Rinehart C.A."/>
            <person name="Rowland N.S."/>
            <person name="Garlena R.A."/>
            <person name="Russell D.A."/>
            <person name="Pope W.H."/>
            <person name="Jacobs-Sera D."/>
            <person name="Hendrix R.W."/>
            <person name="Hatfull G.F."/>
        </authorList>
    </citation>
    <scope>NUCLEOTIDE SEQUENCE [LARGE SCALE GENOMIC DNA]</scope>
</reference>
<proteinExistence type="predicted"/>
<gene>
    <name evidence="3" type="primary">78</name>
    <name evidence="3" type="ORF">SEA_NIKLAS_78</name>
</gene>
<organism evidence="3 4">
    <name type="scientific">Mycobacterium Phage Niklas</name>
    <dbReference type="NCBI Taxonomy" id="2517936"/>
    <lineage>
        <taxon>Viruses</taxon>
        <taxon>Duplodnaviria</taxon>
        <taxon>Heunggongvirae</taxon>
        <taxon>Uroviricota</taxon>
        <taxon>Caudoviricetes</taxon>
        <taxon>Weiservirinae</taxon>
        <taxon>Anayavirus</taxon>
        <taxon>Anayavirus niklas</taxon>
    </lineage>
</organism>
<protein>
    <recommendedName>
        <fullName evidence="2">PE-PPE domain-containing protein</fullName>
    </recommendedName>
</protein>
<dbReference type="GeneID" id="60325247"/>
<dbReference type="Proteomes" id="UP000295207">
    <property type="component" value="Segment"/>
</dbReference>
<dbReference type="SUPFAM" id="SSF53474">
    <property type="entry name" value="alpha/beta-Hydrolases"/>
    <property type="match status" value="1"/>
</dbReference>
<dbReference type="Pfam" id="PF08237">
    <property type="entry name" value="PE-PPE"/>
    <property type="match status" value="1"/>
</dbReference>
<dbReference type="InterPro" id="IPR013228">
    <property type="entry name" value="PE-PPE_C"/>
</dbReference>
<evidence type="ECO:0000256" key="1">
    <source>
        <dbReference type="SAM" id="MobiDB-lite"/>
    </source>
</evidence>
<dbReference type="KEGG" id="vg:60325247"/>
<feature type="region of interest" description="Disordered" evidence="1">
    <location>
        <begin position="269"/>
        <end position="292"/>
    </location>
</feature>
<dbReference type="InterPro" id="IPR029058">
    <property type="entry name" value="AB_hydrolase_fold"/>
</dbReference>
<evidence type="ECO:0000313" key="3">
    <source>
        <dbReference type="EMBL" id="QBP31660.1"/>
    </source>
</evidence>